<protein>
    <recommendedName>
        <fullName evidence="6">PiggyBac transposable element derived 4</fullName>
    </recommendedName>
</protein>
<proteinExistence type="predicted"/>
<evidence type="ECO:0000313" key="4">
    <source>
        <dbReference type="EMBL" id="KAF6290907.1"/>
    </source>
</evidence>
<dbReference type="PANTHER" id="PTHR46599">
    <property type="entry name" value="PIGGYBAC TRANSPOSABLE ELEMENT-DERIVED PROTEIN 4"/>
    <property type="match status" value="1"/>
</dbReference>
<feature type="region of interest" description="Disordered" evidence="1">
    <location>
        <begin position="489"/>
        <end position="526"/>
    </location>
</feature>
<gene>
    <name evidence="4" type="ORF">mMyoMyo1_009301</name>
</gene>
<dbReference type="EMBL" id="JABWUV010000018">
    <property type="protein sequence ID" value="KAF6290907.1"/>
    <property type="molecule type" value="Genomic_DNA"/>
</dbReference>
<feature type="domain" description="PiggyBac transposable element-derived protein 4 C-terminal zinc-finger" evidence="2">
    <location>
        <begin position="531"/>
        <end position="571"/>
    </location>
</feature>
<dbReference type="PANTHER" id="PTHR46599:SF3">
    <property type="entry name" value="PIGGYBAC TRANSPOSABLE ELEMENT-DERIVED PROTEIN 4"/>
    <property type="match status" value="1"/>
</dbReference>
<dbReference type="InterPro" id="IPR032718">
    <property type="entry name" value="PGBD4_Znf_C"/>
</dbReference>
<dbReference type="Pfam" id="PF13843">
    <property type="entry name" value="DDE_Tnp_1_7"/>
    <property type="match status" value="1"/>
</dbReference>
<keyword evidence="5" id="KW-1185">Reference proteome</keyword>
<dbReference type="InterPro" id="IPR029526">
    <property type="entry name" value="PGBD"/>
</dbReference>
<dbReference type="Pfam" id="PF13842">
    <property type="entry name" value="zf-Tnp_2"/>
    <property type="match status" value="1"/>
</dbReference>
<dbReference type="AlphaFoldDB" id="A0A7J7SS47"/>
<evidence type="ECO:0008006" key="6">
    <source>
        <dbReference type="Google" id="ProtNLM"/>
    </source>
</evidence>
<name>A0A7J7SS47_MYOMY</name>
<dbReference type="VEuPathDB" id="HostDB:LOC118673623"/>
<evidence type="ECO:0000256" key="1">
    <source>
        <dbReference type="SAM" id="MobiDB-lite"/>
    </source>
</evidence>
<sequence length="576" mass="66820">MDSDEEHDKILDIFADNLSDIPSESDESFDSGNDTVTPSKRRTIVISSDSEPENLNNSTHDFECNLRLGCQDNDWSKEDFQPNLEKFEGNSGVTVLPSDCKNIIEVTNLIFDNDLFEFFCHQSNIYYNQNLGKHKISKTKKWSPVTPTDMKKFLGLIVLMGRTRKDTWKEYWSTNPALAVPIFPQTMTRNRFEQIWTYWHFNDNANMTKSSSRLFKIQSVLDHFISKFQTIYKPMRELSLDEGMIPWRGRLLFQTYNPAKIIKYGLLVRMVCESKTGYICNMEIYTGEGKKLNDSILSLLRPYLDLGHHIYQGKYYSSISIAETLLLHKTRVCGTIRTRGLPKCLKDEASTLQRGKIAFRRKGDVLLLIWKGKREVRIISTIHDASSCETEKTNWHTGEEIKKPVSIVQYNNYVQGVDLAGQYLSTCSILRKPIKWTKKVVLYLINCGLFNSFRIYQALNPGSRVRYKDFLLTVATEWISSEVDKSADLEFSNPDPSRVRSTRAPQKDHPQRLSGNMKQHIPVPIPSSNKKKYPTKVCRVCKRNGKRRETRYICQLCLVPLHITQCFTKYHTLRRY</sequence>
<accession>A0A7J7SS47</accession>
<feature type="domain" description="PiggyBac transposable element-derived protein" evidence="3">
    <location>
        <begin position="108"/>
        <end position="453"/>
    </location>
</feature>
<dbReference type="OrthoDB" id="5985989at2759"/>
<evidence type="ECO:0000259" key="2">
    <source>
        <dbReference type="Pfam" id="PF13842"/>
    </source>
</evidence>
<comment type="caution">
    <text evidence="4">The sequence shown here is derived from an EMBL/GenBank/DDBJ whole genome shotgun (WGS) entry which is preliminary data.</text>
</comment>
<reference evidence="4 5" key="1">
    <citation type="journal article" date="2020" name="Nature">
        <title>Six reference-quality genomes reveal evolution of bat adaptations.</title>
        <authorList>
            <person name="Jebb D."/>
            <person name="Huang Z."/>
            <person name="Pippel M."/>
            <person name="Hughes G.M."/>
            <person name="Lavrichenko K."/>
            <person name="Devanna P."/>
            <person name="Winkler S."/>
            <person name="Jermiin L.S."/>
            <person name="Skirmuntt E.C."/>
            <person name="Katzourakis A."/>
            <person name="Burkitt-Gray L."/>
            <person name="Ray D.A."/>
            <person name="Sullivan K.A.M."/>
            <person name="Roscito J.G."/>
            <person name="Kirilenko B.M."/>
            <person name="Davalos L.M."/>
            <person name="Corthals A.P."/>
            <person name="Power M.L."/>
            <person name="Jones G."/>
            <person name="Ransome R.D."/>
            <person name="Dechmann D.K.N."/>
            <person name="Locatelli A.G."/>
            <person name="Puechmaille S.J."/>
            <person name="Fedrigo O."/>
            <person name="Jarvis E.D."/>
            <person name="Hiller M."/>
            <person name="Vernes S.C."/>
            <person name="Myers E.W."/>
            <person name="Teeling E.C."/>
        </authorList>
    </citation>
    <scope>NUCLEOTIDE SEQUENCE [LARGE SCALE GENOMIC DNA]</scope>
    <source>
        <strain evidence="4">MMyoMyo1</strain>
        <tissue evidence="4">Flight muscle</tissue>
    </source>
</reference>
<evidence type="ECO:0000259" key="3">
    <source>
        <dbReference type="Pfam" id="PF13843"/>
    </source>
</evidence>
<evidence type="ECO:0000313" key="5">
    <source>
        <dbReference type="Proteomes" id="UP000527355"/>
    </source>
</evidence>
<dbReference type="Proteomes" id="UP000527355">
    <property type="component" value="Unassembled WGS sequence"/>
</dbReference>
<feature type="region of interest" description="Disordered" evidence="1">
    <location>
        <begin position="16"/>
        <end position="40"/>
    </location>
</feature>
<organism evidence="4 5">
    <name type="scientific">Myotis myotis</name>
    <name type="common">Greater mouse-eared bat</name>
    <name type="synonym">Vespertilio myotis</name>
    <dbReference type="NCBI Taxonomy" id="51298"/>
    <lineage>
        <taxon>Eukaryota</taxon>
        <taxon>Metazoa</taxon>
        <taxon>Chordata</taxon>
        <taxon>Craniata</taxon>
        <taxon>Vertebrata</taxon>
        <taxon>Euteleostomi</taxon>
        <taxon>Mammalia</taxon>
        <taxon>Eutheria</taxon>
        <taxon>Laurasiatheria</taxon>
        <taxon>Chiroptera</taxon>
        <taxon>Yangochiroptera</taxon>
        <taxon>Vespertilionidae</taxon>
        <taxon>Myotis</taxon>
    </lineage>
</organism>